<feature type="repeat" description="ANK" evidence="3">
    <location>
        <begin position="274"/>
        <end position="306"/>
    </location>
</feature>
<dbReference type="SUPFAM" id="SSF54616">
    <property type="entry name" value="DNA-binding domain of Mlu1-box binding protein MBP1"/>
    <property type="match status" value="1"/>
</dbReference>
<accession>A0AAV5A436</accession>
<organism evidence="7 8">
    <name type="scientific">Clathrus columnatus</name>
    <dbReference type="NCBI Taxonomy" id="1419009"/>
    <lineage>
        <taxon>Eukaryota</taxon>
        <taxon>Fungi</taxon>
        <taxon>Dikarya</taxon>
        <taxon>Basidiomycota</taxon>
        <taxon>Agaricomycotina</taxon>
        <taxon>Agaricomycetes</taxon>
        <taxon>Phallomycetidae</taxon>
        <taxon>Phallales</taxon>
        <taxon>Clathraceae</taxon>
        <taxon>Clathrus</taxon>
    </lineage>
</organism>
<dbReference type="InterPro" id="IPR036887">
    <property type="entry name" value="HTH_APSES_sf"/>
</dbReference>
<dbReference type="GO" id="GO:0033309">
    <property type="term" value="C:SBF transcription complex"/>
    <property type="evidence" value="ECO:0007669"/>
    <property type="project" value="TreeGrafter"/>
</dbReference>
<dbReference type="PROSITE" id="PS50088">
    <property type="entry name" value="ANK_REPEAT"/>
    <property type="match status" value="2"/>
</dbReference>
<keyword evidence="2 3" id="KW-0040">ANK repeat</keyword>
<dbReference type="PROSITE" id="PS51299">
    <property type="entry name" value="HTH_APSES"/>
    <property type="match status" value="1"/>
</dbReference>
<dbReference type="Gene3D" id="3.10.260.10">
    <property type="entry name" value="Transcription regulator HTH, APSES-type DNA-binding domain"/>
    <property type="match status" value="1"/>
</dbReference>
<dbReference type="PROSITE" id="PS50297">
    <property type="entry name" value="ANK_REP_REGION"/>
    <property type="match status" value="2"/>
</dbReference>
<reference evidence="7" key="1">
    <citation type="submission" date="2021-10" db="EMBL/GenBank/DDBJ databases">
        <title>De novo Genome Assembly of Clathrus columnatus (Basidiomycota, Fungi) Using Illumina and Nanopore Sequence Data.</title>
        <authorList>
            <person name="Ogiso-Tanaka E."/>
            <person name="Itagaki H."/>
            <person name="Hosoya T."/>
            <person name="Hosaka K."/>
        </authorList>
    </citation>
    <scope>NUCLEOTIDE SEQUENCE</scope>
    <source>
        <strain evidence="7">MO-923</strain>
    </source>
</reference>
<keyword evidence="8" id="KW-1185">Reference proteome</keyword>
<feature type="domain" description="HTH APSES-type" evidence="6">
    <location>
        <begin position="6"/>
        <end position="116"/>
    </location>
</feature>
<dbReference type="GO" id="GO:0030907">
    <property type="term" value="C:MBF transcription complex"/>
    <property type="evidence" value="ECO:0007669"/>
    <property type="project" value="TreeGrafter"/>
</dbReference>
<comment type="caution">
    <text evidence="7">The sequence shown here is derived from an EMBL/GenBank/DDBJ whole genome shotgun (WGS) entry which is preliminary data.</text>
</comment>
<feature type="coiled-coil region" evidence="4">
    <location>
        <begin position="509"/>
        <end position="574"/>
    </location>
</feature>
<sequence length="721" mass="80667">MPEPQIFKATYSGVPVYEMMVKSVALMRRREDSWLNATQILKIAGFDKPQRTRVLEREVQKGIHQKVQGGYGKYQGTWIPLEKGISLAKQHNIDHLMRPLIDFQPTFSPPLAPKHPSAPSRSKRARDSLDTPMSLRSSKKGPESPTESRSPSVLASEDGSMTTSPINSVSATSRTPSPIRDLLNRPAEGAENSMFPPQRTTRSRTAANNARHKHTSRFGSLQQDHVSEDEEMVPERVDYADKLLEYFISESTQTPSFLINPPADFDPNVAIDEDGHTALHWACAMGRLRIVKLLLTVSGDIFRTNNEGQTPLMRAVMFSNNYDIRKFPELYELLHRSTLNIDKSDRTVFHHIVELAMTKGKTHAARYYMETILGRLSEYPKELADIINFRSKEGETALTLAARCRSKRLVKLLIDHNADPKIANDEGKSAEDYILEDERFRSSPVPTSRIAAMSYRNAQAATGYQPNGNGAGPSGVYGYEKLPLHHSVVAQRASTTCVDDMASMLDSLAQSFDAELQEKERDLNQAHALLNNIDGEIAESQKAIDGLKKQANGLDAAKLRLRELEQTLNFKMGRRYQLGWEKWLQYEEAREQNYIRRGIVLDTPAPAFSEEDQDLMELYSDIPSDPAELEKACNALRAELSQQPAIRAKNFEALIKQQAEAGTGGRMPEYRRLIGAGCGVPPSEVDNVLGLLLETLESEETTSEMLWNGPQQTRTVATSAG</sequence>
<keyword evidence="4" id="KW-0175">Coiled coil</keyword>
<dbReference type="AlphaFoldDB" id="A0AAV5A436"/>
<feature type="region of interest" description="Disordered" evidence="5">
    <location>
        <begin position="107"/>
        <end position="231"/>
    </location>
</feature>
<feature type="repeat" description="ANK" evidence="3">
    <location>
        <begin position="393"/>
        <end position="425"/>
    </location>
</feature>
<feature type="compositionally biased region" description="Polar residues" evidence="5">
    <location>
        <begin position="145"/>
        <end position="176"/>
    </location>
</feature>
<dbReference type="Pfam" id="PF12796">
    <property type="entry name" value="Ank_2"/>
    <property type="match status" value="1"/>
</dbReference>
<evidence type="ECO:0000313" key="7">
    <source>
        <dbReference type="EMBL" id="GJJ07775.1"/>
    </source>
</evidence>
<dbReference type="GO" id="GO:0001228">
    <property type="term" value="F:DNA-binding transcription activator activity, RNA polymerase II-specific"/>
    <property type="evidence" value="ECO:0007669"/>
    <property type="project" value="UniProtKB-ARBA"/>
</dbReference>
<gene>
    <name evidence="7" type="ORF">Clacol_001980</name>
</gene>
<dbReference type="SMART" id="SM00248">
    <property type="entry name" value="ANK"/>
    <property type="match status" value="3"/>
</dbReference>
<dbReference type="InterPro" id="IPR018004">
    <property type="entry name" value="KilA/APSES_HTH"/>
</dbReference>
<feature type="compositionally biased region" description="Polar residues" evidence="5">
    <location>
        <begin position="198"/>
        <end position="208"/>
    </location>
</feature>
<dbReference type="Gene3D" id="1.25.40.20">
    <property type="entry name" value="Ankyrin repeat-containing domain"/>
    <property type="match status" value="1"/>
</dbReference>
<dbReference type="PANTHER" id="PTHR43828">
    <property type="entry name" value="ASPARAGINASE"/>
    <property type="match status" value="1"/>
</dbReference>
<evidence type="ECO:0000256" key="1">
    <source>
        <dbReference type="ARBA" id="ARBA00022737"/>
    </source>
</evidence>
<dbReference type="InterPro" id="IPR002110">
    <property type="entry name" value="Ankyrin_rpt"/>
</dbReference>
<dbReference type="Proteomes" id="UP001050691">
    <property type="component" value="Unassembled WGS sequence"/>
</dbReference>
<evidence type="ECO:0000256" key="5">
    <source>
        <dbReference type="SAM" id="MobiDB-lite"/>
    </source>
</evidence>
<dbReference type="SUPFAM" id="SSF48403">
    <property type="entry name" value="Ankyrin repeat"/>
    <property type="match status" value="1"/>
</dbReference>
<dbReference type="InterPro" id="IPR003163">
    <property type="entry name" value="Tscrpt_reg_HTH_APSES-type"/>
</dbReference>
<protein>
    <recommendedName>
        <fullName evidence="6">HTH APSES-type domain-containing protein</fullName>
    </recommendedName>
</protein>
<evidence type="ECO:0000256" key="2">
    <source>
        <dbReference type="ARBA" id="ARBA00023043"/>
    </source>
</evidence>
<dbReference type="InterPro" id="IPR051642">
    <property type="entry name" value="SWI6-like"/>
</dbReference>
<evidence type="ECO:0000259" key="6">
    <source>
        <dbReference type="PROSITE" id="PS51299"/>
    </source>
</evidence>
<proteinExistence type="predicted"/>
<dbReference type="FunFam" id="3.10.260.10:FF:000001">
    <property type="entry name" value="APSES transcription factor (MbpA)"/>
    <property type="match status" value="1"/>
</dbReference>
<dbReference type="PANTHER" id="PTHR43828:SF15">
    <property type="entry name" value="TRANSCRIPTION FACTOR MBP1"/>
    <property type="match status" value="1"/>
</dbReference>
<dbReference type="Pfam" id="PF00023">
    <property type="entry name" value="Ank"/>
    <property type="match status" value="1"/>
</dbReference>
<dbReference type="GO" id="GO:0003677">
    <property type="term" value="F:DNA binding"/>
    <property type="evidence" value="ECO:0007669"/>
    <property type="project" value="InterPro"/>
</dbReference>
<dbReference type="InterPro" id="IPR036770">
    <property type="entry name" value="Ankyrin_rpt-contain_sf"/>
</dbReference>
<evidence type="ECO:0000256" key="4">
    <source>
        <dbReference type="SAM" id="Coils"/>
    </source>
</evidence>
<keyword evidence="1" id="KW-0677">Repeat</keyword>
<dbReference type="SMART" id="SM01252">
    <property type="entry name" value="KilA-N"/>
    <property type="match status" value="1"/>
</dbReference>
<evidence type="ECO:0000313" key="8">
    <source>
        <dbReference type="Proteomes" id="UP001050691"/>
    </source>
</evidence>
<evidence type="ECO:0000256" key="3">
    <source>
        <dbReference type="PROSITE-ProRule" id="PRU00023"/>
    </source>
</evidence>
<name>A0AAV5A436_9AGAM</name>
<dbReference type="EMBL" id="BPWL01000002">
    <property type="protein sequence ID" value="GJJ07775.1"/>
    <property type="molecule type" value="Genomic_DNA"/>
</dbReference>
<dbReference type="Pfam" id="PF04383">
    <property type="entry name" value="KilA-N"/>
    <property type="match status" value="1"/>
</dbReference>